<gene>
    <name evidence="5" type="primary">LOC104606816</name>
</gene>
<dbReference type="KEGG" id="nnu:104606816"/>
<dbReference type="AlphaFoldDB" id="A0A1U8B397"/>
<keyword evidence="2" id="KW-0808">Transferase</keyword>
<dbReference type="FunFam" id="3.30.559.10:FF:000008">
    <property type="entry name" value="Tryptamine hydroxycinnamoyl transferase"/>
    <property type="match status" value="1"/>
</dbReference>
<dbReference type="eggNOG" id="ENOG502QT1Q">
    <property type="taxonomic scope" value="Eukaryota"/>
</dbReference>
<dbReference type="GO" id="GO:0005737">
    <property type="term" value="C:cytoplasm"/>
    <property type="evidence" value="ECO:0000318"/>
    <property type="project" value="GO_Central"/>
</dbReference>
<dbReference type="OrthoDB" id="1862401at2759"/>
<evidence type="ECO:0000256" key="2">
    <source>
        <dbReference type="ARBA" id="ARBA00022679"/>
    </source>
</evidence>
<accession>A0A1U8B397</accession>
<dbReference type="Pfam" id="PF02458">
    <property type="entry name" value="Transferase"/>
    <property type="match status" value="1"/>
</dbReference>
<keyword evidence="4" id="KW-1185">Reference proteome</keyword>
<dbReference type="FunCoup" id="A0A1U8B397">
    <property type="interactions" value="25"/>
</dbReference>
<sequence length="457" mass="51258">MTTPVTVRHISRCSVKPAHLPDESSQPYYLNPWDLAMLTVHYIQKGLLFAKPPPSDNQDYPSIDAIINRLKHSLSRTLVHFFPLAGRFVTVQKRDNPPPYTVFVDCKDSPGAEFIHAVADVTVADVLSPIDVPHFVQSFFTHDGAVNHDGHTMPLLAVQVTELLDGVFVGCSFNHTIGDGTSFWHFFNTWAELTRDQGKDYISRPPVLKRWFPDGQGPIINLPFTHHSEFIDRYRPPPLRERIFHFSPQSLARLKARANAESKTTVISTFQSLCALVWRSVTRVRNLPSNQKTSCRLAINNRTRLNPPISPDYFGNCIQTVSGTTTAGELLSHDLGWAAWMLHQAVVNHTDSVLRSWLETWMKAPSLYQIGRFFDPYSVMIGSSPRFDMYGGNDFGWGQGVAIRSGFANKFDGKVSSFPGKEGGGSVDLEVCLSPEKMSALESDEEFMEAVSLDKHH</sequence>
<dbReference type="Proteomes" id="UP000189703">
    <property type="component" value="Unplaced"/>
</dbReference>
<dbReference type="GO" id="GO:0016747">
    <property type="term" value="F:acyltransferase activity, transferring groups other than amino-acyl groups"/>
    <property type="evidence" value="ECO:0000318"/>
    <property type="project" value="GO_Central"/>
</dbReference>
<dbReference type="InterPro" id="IPR051283">
    <property type="entry name" value="Sec_Metabolite_Acyltrans"/>
</dbReference>
<reference evidence="5" key="1">
    <citation type="submission" date="2025-08" db="UniProtKB">
        <authorList>
            <consortium name="RefSeq"/>
        </authorList>
    </citation>
    <scope>IDENTIFICATION</scope>
</reference>
<dbReference type="InterPro" id="IPR023213">
    <property type="entry name" value="CAT-like_dom_sf"/>
</dbReference>
<dbReference type="SUPFAM" id="SSF52777">
    <property type="entry name" value="CoA-dependent acyltransferases"/>
    <property type="match status" value="1"/>
</dbReference>
<protein>
    <submittedName>
        <fullName evidence="5">Uncharacterized acetyltransferase At3g50280</fullName>
    </submittedName>
</protein>
<dbReference type="GeneID" id="104606816"/>
<evidence type="ECO:0000256" key="3">
    <source>
        <dbReference type="ARBA" id="ARBA00023315"/>
    </source>
</evidence>
<keyword evidence="3" id="KW-0012">Acyltransferase</keyword>
<dbReference type="PANTHER" id="PTHR31896:SF12">
    <property type="entry name" value="HXXXD-TYPE ACYL-TRANSFERASE FAMILY PROTEIN"/>
    <property type="match status" value="1"/>
</dbReference>
<organism evidence="4 5">
    <name type="scientific">Nelumbo nucifera</name>
    <name type="common">Sacred lotus</name>
    <dbReference type="NCBI Taxonomy" id="4432"/>
    <lineage>
        <taxon>Eukaryota</taxon>
        <taxon>Viridiplantae</taxon>
        <taxon>Streptophyta</taxon>
        <taxon>Embryophyta</taxon>
        <taxon>Tracheophyta</taxon>
        <taxon>Spermatophyta</taxon>
        <taxon>Magnoliopsida</taxon>
        <taxon>Proteales</taxon>
        <taxon>Nelumbonaceae</taxon>
        <taxon>Nelumbo</taxon>
    </lineage>
</organism>
<dbReference type="PANTHER" id="PTHR31896">
    <property type="entry name" value="FAMILY REGULATORY PROTEIN, PUTATIVE (AFU_ORTHOLOGUE AFUA_3G14730)-RELATED"/>
    <property type="match status" value="1"/>
</dbReference>
<dbReference type="Gene3D" id="3.30.559.10">
    <property type="entry name" value="Chloramphenicol acetyltransferase-like domain"/>
    <property type="match status" value="2"/>
</dbReference>
<dbReference type="RefSeq" id="XP_010270496.1">
    <property type="nucleotide sequence ID" value="XM_010272194.2"/>
</dbReference>
<dbReference type="OMA" id="VERGHGW"/>
<proteinExistence type="inferred from homology"/>
<name>A0A1U8B397_NELNU</name>
<evidence type="ECO:0000256" key="1">
    <source>
        <dbReference type="ARBA" id="ARBA00009861"/>
    </source>
</evidence>
<comment type="similarity">
    <text evidence="1">Belongs to the plant acyltransferase family.</text>
</comment>
<evidence type="ECO:0000313" key="4">
    <source>
        <dbReference type="Proteomes" id="UP000189703"/>
    </source>
</evidence>
<evidence type="ECO:0000313" key="5">
    <source>
        <dbReference type="RefSeq" id="XP_010270496.1"/>
    </source>
</evidence>